<dbReference type="AlphaFoldDB" id="A0A956RPD0"/>
<accession>A0A956RPD0</accession>
<comment type="caution">
    <text evidence="2">The sequence shown here is derived from an EMBL/GenBank/DDBJ whole genome shotgun (WGS) entry which is preliminary data.</text>
</comment>
<reference evidence="2" key="2">
    <citation type="journal article" date="2021" name="Microbiome">
        <title>Successional dynamics and alternative stable states in a saline activated sludge microbial community over 9 years.</title>
        <authorList>
            <person name="Wang Y."/>
            <person name="Ye J."/>
            <person name="Ju F."/>
            <person name="Liu L."/>
            <person name="Boyd J.A."/>
            <person name="Deng Y."/>
            <person name="Parks D.H."/>
            <person name="Jiang X."/>
            <person name="Yin X."/>
            <person name="Woodcroft B.J."/>
            <person name="Tyson G.W."/>
            <person name="Hugenholtz P."/>
            <person name="Polz M.F."/>
            <person name="Zhang T."/>
        </authorList>
    </citation>
    <scope>NUCLEOTIDE SEQUENCE</scope>
    <source>
        <strain evidence="2">HKST-UBA01</strain>
    </source>
</reference>
<keyword evidence="1" id="KW-1133">Transmembrane helix</keyword>
<keyword evidence="1" id="KW-0472">Membrane</keyword>
<dbReference type="Proteomes" id="UP000697710">
    <property type="component" value="Unassembled WGS sequence"/>
</dbReference>
<evidence type="ECO:0000313" key="2">
    <source>
        <dbReference type="EMBL" id="MCA9727317.1"/>
    </source>
</evidence>
<dbReference type="EMBL" id="JAGQHR010000144">
    <property type="protein sequence ID" value="MCA9727317.1"/>
    <property type="molecule type" value="Genomic_DNA"/>
</dbReference>
<name>A0A956RPD0_UNCEI</name>
<organism evidence="2 3">
    <name type="scientific">Eiseniibacteriota bacterium</name>
    <dbReference type="NCBI Taxonomy" id="2212470"/>
    <lineage>
        <taxon>Bacteria</taxon>
        <taxon>Candidatus Eiseniibacteriota</taxon>
    </lineage>
</organism>
<keyword evidence="1" id="KW-0812">Transmembrane</keyword>
<proteinExistence type="predicted"/>
<evidence type="ECO:0000313" key="3">
    <source>
        <dbReference type="Proteomes" id="UP000697710"/>
    </source>
</evidence>
<feature type="transmembrane region" description="Helical" evidence="1">
    <location>
        <begin position="53"/>
        <end position="70"/>
    </location>
</feature>
<gene>
    <name evidence="2" type="ORF">KC729_06510</name>
</gene>
<evidence type="ECO:0000256" key="1">
    <source>
        <dbReference type="SAM" id="Phobius"/>
    </source>
</evidence>
<sequence>MMPESTPSHPRPDSWAWLPSAVSAALSFALVIAVAIFFRVLFRLREPLSLTEYRLWILVLGFALIEAYLGRRTLLDGRRAWEKWRRR</sequence>
<feature type="transmembrane region" description="Helical" evidence="1">
    <location>
        <begin position="20"/>
        <end position="41"/>
    </location>
</feature>
<protein>
    <submittedName>
        <fullName evidence="2">Uncharacterized protein</fullName>
    </submittedName>
</protein>
<reference evidence="2" key="1">
    <citation type="submission" date="2020-04" db="EMBL/GenBank/DDBJ databases">
        <authorList>
            <person name="Zhang T."/>
        </authorList>
    </citation>
    <scope>NUCLEOTIDE SEQUENCE</scope>
    <source>
        <strain evidence="2">HKST-UBA01</strain>
    </source>
</reference>